<proteinExistence type="inferred from homology"/>
<organism evidence="19 20">
    <name type="scientific">Entomospira culicis</name>
    <dbReference type="NCBI Taxonomy" id="2719989"/>
    <lineage>
        <taxon>Bacteria</taxon>
        <taxon>Pseudomonadati</taxon>
        <taxon>Spirochaetota</taxon>
        <taxon>Spirochaetia</taxon>
        <taxon>Spirochaetales</taxon>
        <taxon>Spirochaetaceae</taxon>
        <taxon>Entomospira</taxon>
    </lineage>
</organism>
<keyword evidence="4 17" id="KW-0677">Repeat</keyword>
<evidence type="ECO:0000256" key="16">
    <source>
        <dbReference type="ARBA" id="ARBA00042156"/>
    </source>
</evidence>
<evidence type="ECO:0000256" key="4">
    <source>
        <dbReference type="ARBA" id="ARBA00022737"/>
    </source>
</evidence>
<keyword evidence="7 17" id="KW-0228">DNA excision</keyword>
<dbReference type="Gene3D" id="3.40.50.300">
    <property type="entry name" value="P-loop containing nucleotide triphosphate hydrolases"/>
    <property type="match status" value="3"/>
</dbReference>
<dbReference type="InterPro" id="IPR027417">
    <property type="entry name" value="P-loop_NTPase"/>
</dbReference>
<dbReference type="PROSITE" id="PS50893">
    <property type="entry name" value="ABC_TRANSPORTER_2"/>
    <property type="match status" value="2"/>
</dbReference>
<sequence>MQTHLIVKGAREHNLKGIDVTMPRDKLVVVSGVSGSGKSSLVFDTIFAEGQRRYVESLSAYARQFLGRMEKPDVDYIEGLSPAISIEQKTTGRNPRSTVGTITEIYDYLRLLYARVGTAVCPKDNIPIASRSLDQIIDDIFAIPNAMRLMILAPLVRERKGEHTKVFSDARASGFVRVRVDGVVVSLEEEIPLDKKRKHSIEVVMDRLILEDSQRSRLSEAVQSALSVSGGQVIVALLDQENKITQEILFSEHAACPLCGFSMPAMEPRLFSFNNPAGACSDCAGLGETLEFDEDLIMPNRALSFNQGGFAPYNPETNRWYRSIFASLATHYGFTLDTPINQIDAQVLAKVLHGTGSEVITFKYENVQGTNSHTQQRPWEGIFADLKRRHRESTSDNVKEWFEGFMRSAPCESCKGARLRSEALAVQVGGQNILSLTQMSIEDELHFFQSLSLSGMHEAIAKEILKEIRDRLTFMHSVGLGYLSLTRTAGTLSGGESQRIRLATQIGSSLMGVLYILDEPTIGLHQRDNDRLLQTLKRLRDLGNTLIVVEHDEQVIREADYLIDIGPAAGVHGGQVVASGTPQEVAQVELSPTGRYLSGKEIIAVPSLRREGNGSFLGIQQATHNNLKNIDVTFPLGTLSVITGVSGSGKSTLLNDIISPYLHNTLNRARMSVGRVGAVVGAEALDNVITIDQSPIGRTPRSNPATYVGVWTPIRELFAELPAAKASGFKSGRFSFNVKGGRCEACEGSGVKKIEMHFLPDVFVKCDVCHGTRFNHETLQIRYKEKNIHEILQMTVEEAHQFFAHIPKVERKLAQLMECGLDYITLGQSALTLSGGEAQRVKLALELSKRSTGKTCYIIDEPTTGLHFLDVKKLLVSLQSLVERGNTILMIEHNLDVIKCADYIVDLGPEGGAGGGQVLVTGSPEHVADCEASFTGRYLKPLLSGLTPLEQITKGRDE</sequence>
<comment type="subcellular location">
    <subcellularLocation>
        <location evidence="1 17">Cytoplasm</location>
    </subcellularLocation>
</comment>
<evidence type="ECO:0000256" key="17">
    <source>
        <dbReference type="HAMAP-Rule" id="MF_00205"/>
    </source>
</evidence>
<dbReference type="GO" id="GO:0005737">
    <property type="term" value="C:cytoplasm"/>
    <property type="evidence" value="ECO:0007669"/>
    <property type="project" value="UniProtKB-SubCell"/>
</dbReference>
<dbReference type="GO" id="GO:0016887">
    <property type="term" value="F:ATP hydrolysis activity"/>
    <property type="evidence" value="ECO:0007669"/>
    <property type="project" value="InterPro"/>
</dbReference>
<dbReference type="InterPro" id="IPR004602">
    <property type="entry name" value="UvrA"/>
</dbReference>
<dbReference type="NCBIfam" id="TIGR00630">
    <property type="entry name" value="uvra"/>
    <property type="match status" value="1"/>
</dbReference>
<evidence type="ECO:0000256" key="9">
    <source>
        <dbReference type="ARBA" id="ARBA00022833"/>
    </source>
</evidence>
<dbReference type="GO" id="GO:0005524">
    <property type="term" value="F:ATP binding"/>
    <property type="evidence" value="ECO:0007669"/>
    <property type="project" value="UniProtKB-UniRule"/>
</dbReference>
<evidence type="ECO:0000256" key="3">
    <source>
        <dbReference type="ARBA" id="ARBA00022723"/>
    </source>
</evidence>
<gene>
    <name evidence="17 19" type="primary">uvrA</name>
    <name evidence="19" type="ORF">HCT48_06025</name>
</gene>
<evidence type="ECO:0000256" key="6">
    <source>
        <dbReference type="ARBA" id="ARBA00022763"/>
    </source>
</evidence>
<dbReference type="Pfam" id="PF17760">
    <property type="entry name" value="UvrA_inter"/>
    <property type="match status" value="1"/>
</dbReference>
<keyword evidence="13 17" id="KW-0234">DNA repair</keyword>
<evidence type="ECO:0000313" key="20">
    <source>
        <dbReference type="Proteomes" id="UP000778951"/>
    </source>
</evidence>
<dbReference type="PANTHER" id="PTHR43152">
    <property type="entry name" value="UVRABC SYSTEM PROTEIN A"/>
    <property type="match status" value="1"/>
</dbReference>
<comment type="subunit">
    <text evidence="17">Forms a heterotetramer with UvrB during the search for lesions.</text>
</comment>
<reference evidence="19" key="1">
    <citation type="submission" date="2020-03" db="EMBL/GenBank/DDBJ databases">
        <title>Spirochaetal bacteria isolated from arthropods constitute a novel genus Entomospira genus novum within the order Spirochaetales.</title>
        <authorList>
            <person name="Grana-Miraglia L."/>
            <person name="Sikutova S."/>
            <person name="Fingerle V."/>
            <person name="Sing A."/>
            <person name="Castillo-Ramirez S."/>
            <person name="Margos G."/>
            <person name="Rudolf I."/>
        </authorList>
    </citation>
    <scope>NUCLEOTIDE SEQUENCE</scope>
    <source>
        <strain evidence="19">BR149</strain>
    </source>
</reference>
<evidence type="ECO:0000259" key="18">
    <source>
        <dbReference type="PROSITE" id="PS50893"/>
    </source>
</evidence>
<dbReference type="GO" id="GO:0003677">
    <property type="term" value="F:DNA binding"/>
    <property type="evidence" value="ECO:0007669"/>
    <property type="project" value="UniProtKB-UniRule"/>
</dbReference>
<keyword evidence="5 17" id="KW-0547">Nucleotide-binding</keyword>
<dbReference type="GO" id="GO:0006289">
    <property type="term" value="P:nucleotide-excision repair"/>
    <property type="evidence" value="ECO:0007669"/>
    <property type="project" value="UniProtKB-UniRule"/>
</dbReference>
<accession>A0A968GFX6</accession>
<dbReference type="SUPFAM" id="SSF52540">
    <property type="entry name" value="P-loop containing nucleoside triphosphate hydrolases"/>
    <property type="match status" value="2"/>
</dbReference>
<feature type="binding site" evidence="17">
    <location>
        <begin position="32"/>
        <end position="39"/>
    </location>
    <ligand>
        <name>ATP</name>
        <dbReference type="ChEBI" id="CHEBI:30616"/>
    </ligand>
</feature>
<comment type="function">
    <text evidence="17">The UvrABC repair system catalyzes the recognition and processing of DNA lesions. UvrA is an ATPase and a DNA-binding protein. A damage recognition complex composed of 2 UvrA and 2 UvrB subunits scans DNA for abnormalities. When the presence of a lesion has been verified by UvrB, the UvrA molecules dissociate.</text>
</comment>
<feature type="domain" description="ABC transporter" evidence="18">
    <location>
        <begin position="603"/>
        <end position="940"/>
    </location>
</feature>
<evidence type="ECO:0000313" key="19">
    <source>
        <dbReference type="EMBL" id="NIZ69768.1"/>
    </source>
</evidence>
<evidence type="ECO:0000256" key="14">
    <source>
        <dbReference type="ARBA" id="ARBA00038000"/>
    </source>
</evidence>
<dbReference type="RefSeq" id="WP_167695849.1">
    <property type="nucleotide sequence ID" value="NZ_CP118181.1"/>
</dbReference>
<feature type="zinc finger region" description="C4-type" evidence="17">
    <location>
        <begin position="256"/>
        <end position="283"/>
    </location>
</feature>
<dbReference type="GO" id="GO:0009381">
    <property type="term" value="F:excinuclease ABC activity"/>
    <property type="evidence" value="ECO:0007669"/>
    <property type="project" value="UniProtKB-UniRule"/>
</dbReference>
<keyword evidence="10 17" id="KW-0067">ATP-binding</keyword>
<dbReference type="InterPro" id="IPR003439">
    <property type="entry name" value="ABC_transporter-like_ATP-bd"/>
</dbReference>
<keyword evidence="11 17" id="KW-0267">Excision nuclease</keyword>
<dbReference type="GO" id="GO:0009380">
    <property type="term" value="C:excinuclease repair complex"/>
    <property type="evidence" value="ECO:0007669"/>
    <property type="project" value="InterPro"/>
</dbReference>
<evidence type="ECO:0000256" key="13">
    <source>
        <dbReference type="ARBA" id="ARBA00023204"/>
    </source>
</evidence>
<evidence type="ECO:0000256" key="10">
    <source>
        <dbReference type="ARBA" id="ARBA00022840"/>
    </source>
</evidence>
<evidence type="ECO:0000256" key="7">
    <source>
        <dbReference type="ARBA" id="ARBA00022769"/>
    </source>
</evidence>
<evidence type="ECO:0000256" key="8">
    <source>
        <dbReference type="ARBA" id="ARBA00022771"/>
    </source>
</evidence>
<dbReference type="InterPro" id="IPR041552">
    <property type="entry name" value="UvrA_DNA-bd"/>
</dbReference>
<keyword evidence="2 17" id="KW-0963">Cytoplasm</keyword>
<dbReference type="PROSITE" id="PS00211">
    <property type="entry name" value="ABC_TRANSPORTER_1"/>
    <property type="match status" value="2"/>
</dbReference>
<keyword evidence="20" id="KW-1185">Reference proteome</keyword>
<evidence type="ECO:0000256" key="11">
    <source>
        <dbReference type="ARBA" id="ARBA00022881"/>
    </source>
</evidence>
<dbReference type="GO" id="GO:0008270">
    <property type="term" value="F:zinc ion binding"/>
    <property type="evidence" value="ECO:0007669"/>
    <property type="project" value="UniProtKB-UniRule"/>
</dbReference>
<keyword evidence="6 17" id="KW-0227">DNA damage</keyword>
<comment type="caution">
    <text evidence="19">The sequence shown here is derived from an EMBL/GenBank/DDBJ whole genome shotgun (WGS) entry which is preliminary data.</text>
</comment>
<dbReference type="Gene3D" id="1.20.1580.10">
    <property type="entry name" value="ABC transporter ATPase like domain"/>
    <property type="match status" value="3"/>
</dbReference>
<keyword evidence="12 17" id="KW-0238">DNA-binding</keyword>
<protein>
    <recommendedName>
        <fullName evidence="15 17">UvrABC system protein A</fullName>
        <shortName evidence="17">UvrA protein</shortName>
    </recommendedName>
    <alternativeName>
        <fullName evidence="16 17">Excinuclease ABC subunit A</fullName>
    </alternativeName>
</protein>
<feature type="domain" description="ABC transporter" evidence="18">
    <location>
        <begin position="334"/>
        <end position="598"/>
    </location>
</feature>
<feature type="zinc finger region" description="C4-type" evidence="17">
    <location>
        <begin position="743"/>
        <end position="769"/>
    </location>
</feature>
<dbReference type="CDD" id="cd03271">
    <property type="entry name" value="ABC_UvrA_II"/>
    <property type="match status" value="1"/>
</dbReference>
<dbReference type="HAMAP" id="MF_00205">
    <property type="entry name" value="UvrA"/>
    <property type="match status" value="1"/>
</dbReference>
<dbReference type="FunFam" id="3.40.50.300:FF:000028">
    <property type="entry name" value="UvrABC system protein A"/>
    <property type="match status" value="1"/>
</dbReference>
<comment type="similarity">
    <text evidence="14 17">Belongs to the ABC transporter superfamily. UvrA family.</text>
</comment>
<evidence type="ECO:0000256" key="1">
    <source>
        <dbReference type="ARBA" id="ARBA00004496"/>
    </source>
</evidence>
<dbReference type="EMBL" id="JAATLM010000001">
    <property type="protein sequence ID" value="NIZ69768.1"/>
    <property type="molecule type" value="Genomic_DNA"/>
</dbReference>
<dbReference type="Gene3D" id="3.30.190.20">
    <property type="match status" value="1"/>
</dbReference>
<dbReference type="InterPro" id="IPR017871">
    <property type="entry name" value="ABC_transporter-like_CS"/>
</dbReference>
<dbReference type="NCBIfam" id="NF001503">
    <property type="entry name" value="PRK00349.1"/>
    <property type="match status" value="1"/>
</dbReference>
<dbReference type="PANTHER" id="PTHR43152:SF3">
    <property type="entry name" value="UVRABC SYSTEM PROTEIN A"/>
    <property type="match status" value="1"/>
</dbReference>
<dbReference type="InterPro" id="IPR041102">
    <property type="entry name" value="UvrA_inter"/>
</dbReference>
<keyword evidence="8 17" id="KW-0863">Zinc-finger</keyword>
<evidence type="ECO:0000256" key="15">
    <source>
        <dbReference type="ARBA" id="ARBA00039316"/>
    </source>
</evidence>
<dbReference type="AlphaFoldDB" id="A0A968GFX6"/>
<evidence type="ECO:0000256" key="2">
    <source>
        <dbReference type="ARBA" id="ARBA00022490"/>
    </source>
</evidence>
<dbReference type="Gene3D" id="1.10.8.280">
    <property type="entry name" value="ABC transporter ATPase domain-like"/>
    <property type="match status" value="1"/>
</dbReference>
<keyword evidence="19" id="KW-0378">Hydrolase</keyword>
<keyword evidence="17" id="KW-0742">SOS response</keyword>
<keyword evidence="3 17" id="KW-0479">Metal-binding</keyword>
<dbReference type="Pfam" id="PF17755">
    <property type="entry name" value="UvrA_DNA-bind"/>
    <property type="match status" value="1"/>
</dbReference>
<feature type="binding site" evidence="17">
    <location>
        <begin position="644"/>
        <end position="651"/>
    </location>
    <ligand>
        <name>ATP</name>
        <dbReference type="ChEBI" id="CHEBI:30616"/>
    </ligand>
</feature>
<dbReference type="GO" id="GO:0009432">
    <property type="term" value="P:SOS response"/>
    <property type="evidence" value="ECO:0007669"/>
    <property type="project" value="UniProtKB-UniRule"/>
</dbReference>
<keyword evidence="9 17" id="KW-0862">Zinc</keyword>
<evidence type="ECO:0000256" key="12">
    <source>
        <dbReference type="ARBA" id="ARBA00023125"/>
    </source>
</evidence>
<name>A0A968GFX6_9SPIO</name>
<evidence type="ECO:0000256" key="5">
    <source>
        <dbReference type="ARBA" id="ARBA00022741"/>
    </source>
</evidence>
<dbReference type="Proteomes" id="UP000778951">
    <property type="component" value="Unassembled WGS sequence"/>
</dbReference>